<evidence type="ECO:0000256" key="1">
    <source>
        <dbReference type="ARBA" id="ARBA00004141"/>
    </source>
</evidence>
<dbReference type="InterPro" id="IPR020846">
    <property type="entry name" value="MFS_dom"/>
</dbReference>
<dbReference type="InterPro" id="IPR036259">
    <property type="entry name" value="MFS_trans_sf"/>
</dbReference>
<feature type="transmembrane region" description="Helical" evidence="5">
    <location>
        <begin position="467"/>
        <end position="490"/>
    </location>
</feature>
<dbReference type="SUPFAM" id="SSF103473">
    <property type="entry name" value="MFS general substrate transporter"/>
    <property type="match status" value="1"/>
</dbReference>
<comment type="subcellular location">
    <subcellularLocation>
        <location evidence="1">Membrane</location>
        <topology evidence="1">Multi-pass membrane protein</topology>
    </subcellularLocation>
</comment>
<evidence type="ECO:0000259" key="6">
    <source>
        <dbReference type="PROSITE" id="PS50850"/>
    </source>
</evidence>
<sequence length="547" mass="57733">MTDTLTTATELEDLAVDQQSLKHQAELPAGLTAQPWEEPAPADGHALHITQSKLQSHLPRPPRSARSWIIITQLAGINFVTSFSSGLVTVGLPAIAADLALDAGLLVWPSSVYALTSGTCFLLAGSVADVIGPRIVNLTGCFFLAVFIMACGLSRTGIELIMFRAMQGIASALVVPSSLSIVSTAVEAGRPRNLGFASLGLAMTLGFALGLVLGGVFVSSSLGWRAGYYIGGALAFLLWLVGIWALPVVQPPPSEASLLKRLRTDIDWVGAAIASTALATFSYVLATLSSDITTVKHPTNIALLALSLLLIPSFNFWMRRQESLLRPVLIPNSIWRKLAFTSVSIMILLSTAVMNCMELFSSLYFQTVQHTSPLNASLRLLPNLLFGTVVNLTVGLVVDRVPASAAVLASSALCAGAPLLMALLDPRWPYWVAELPAQLLAPLSADVLFTVGLIVVSDVFPPRTQALAGAVFNTLSMLGVSVGLTTMSVISSTVAREAEGTEGGGDGEALLKGYRATFWACFAWMVAACFVGGVGLRKLGKVGVKKD</sequence>
<feature type="transmembrane region" description="Helical" evidence="5">
    <location>
        <begin position="107"/>
        <end position="128"/>
    </location>
</feature>
<feature type="transmembrane region" description="Helical" evidence="5">
    <location>
        <begin position="298"/>
        <end position="317"/>
    </location>
</feature>
<evidence type="ECO:0000256" key="4">
    <source>
        <dbReference type="ARBA" id="ARBA00023136"/>
    </source>
</evidence>
<protein>
    <submittedName>
        <fullName evidence="7">MFS general substrate transporter</fullName>
    </submittedName>
</protein>
<dbReference type="GO" id="GO:0016020">
    <property type="term" value="C:membrane"/>
    <property type="evidence" value="ECO:0007669"/>
    <property type="project" value="UniProtKB-SubCell"/>
</dbReference>
<gene>
    <name evidence="7" type="ORF">NKR19_g8096</name>
</gene>
<evidence type="ECO:0000313" key="7">
    <source>
        <dbReference type="EMBL" id="KAJ9137791.1"/>
    </source>
</evidence>
<feature type="transmembrane region" description="Helical" evidence="5">
    <location>
        <begin position="194"/>
        <end position="220"/>
    </location>
</feature>
<accession>A0AA38VF78</accession>
<reference evidence="7" key="1">
    <citation type="submission" date="2022-07" db="EMBL/GenBank/DDBJ databases">
        <title>Fungi with potential for degradation of polypropylene.</title>
        <authorList>
            <person name="Gostincar C."/>
        </authorList>
    </citation>
    <scope>NUCLEOTIDE SEQUENCE</scope>
    <source>
        <strain evidence="7">EXF-13287</strain>
    </source>
</reference>
<dbReference type="Proteomes" id="UP001174691">
    <property type="component" value="Unassembled WGS sequence"/>
</dbReference>
<keyword evidence="8" id="KW-1185">Reference proteome</keyword>
<evidence type="ECO:0000313" key="8">
    <source>
        <dbReference type="Proteomes" id="UP001174691"/>
    </source>
</evidence>
<evidence type="ECO:0000256" key="5">
    <source>
        <dbReference type="SAM" id="Phobius"/>
    </source>
</evidence>
<dbReference type="GO" id="GO:0022857">
    <property type="term" value="F:transmembrane transporter activity"/>
    <property type="evidence" value="ECO:0007669"/>
    <property type="project" value="InterPro"/>
</dbReference>
<dbReference type="EMBL" id="JANBVN010000155">
    <property type="protein sequence ID" value="KAJ9137791.1"/>
    <property type="molecule type" value="Genomic_DNA"/>
</dbReference>
<evidence type="ECO:0000256" key="3">
    <source>
        <dbReference type="ARBA" id="ARBA00022989"/>
    </source>
</evidence>
<feature type="domain" description="Major facilitator superfamily (MFS) profile" evidence="6">
    <location>
        <begin position="70"/>
        <end position="540"/>
    </location>
</feature>
<keyword evidence="3 5" id="KW-1133">Transmembrane helix</keyword>
<name>A0AA38VF78_9PEZI</name>
<feature type="transmembrane region" description="Helical" evidence="5">
    <location>
        <begin position="135"/>
        <end position="155"/>
    </location>
</feature>
<organism evidence="7 8">
    <name type="scientific">Coniochaeta hoffmannii</name>
    <dbReference type="NCBI Taxonomy" id="91930"/>
    <lineage>
        <taxon>Eukaryota</taxon>
        <taxon>Fungi</taxon>
        <taxon>Dikarya</taxon>
        <taxon>Ascomycota</taxon>
        <taxon>Pezizomycotina</taxon>
        <taxon>Sordariomycetes</taxon>
        <taxon>Sordariomycetidae</taxon>
        <taxon>Coniochaetales</taxon>
        <taxon>Coniochaetaceae</taxon>
        <taxon>Coniochaeta</taxon>
    </lineage>
</organism>
<evidence type="ECO:0000256" key="2">
    <source>
        <dbReference type="ARBA" id="ARBA00022692"/>
    </source>
</evidence>
<feature type="transmembrane region" description="Helical" evidence="5">
    <location>
        <begin position="68"/>
        <end position="95"/>
    </location>
</feature>
<feature type="transmembrane region" description="Helical" evidence="5">
    <location>
        <begin position="516"/>
        <end position="536"/>
    </location>
</feature>
<feature type="transmembrane region" description="Helical" evidence="5">
    <location>
        <begin position="338"/>
        <end position="360"/>
    </location>
</feature>
<keyword evidence="2 5" id="KW-0812">Transmembrane</keyword>
<feature type="transmembrane region" description="Helical" evidence="5">
    <location>
        <begin position="161"/>
        <end position="182"/>
    </location>
</feature>
<feature type="transmembrane region" description="Helical" evidence="5">
    <location>
        <begin position="380"/>
        <end position="398"/>
    </location>
</feature>
<feature type="transmembrane region" description="Helical" evidence="5">
    <location>
        <begin position="405"/>
        <end position="424"/>
    </location>
</feature>
<keyword evidence="4 5" id="KW-0472">Membrane</keyword>
<proteinExistence type="predicted"/>
<dbReference type="InterPro" id="IPR011701">
    <property type="entry name" value="MFS"/>
</dbReference>
<feature type="transmembrane region" description="Helical" evidence="5">
    <location>
        <begin position="266"/>
        <end position="286"/>
    </location>
</feature>
<feature type="transmembrane region" description="Helical" evidence="5">
    <location>
        <begin position="439"/>
        <end position="460"/>
    </location>
</feature>
<dbReference type="PANTHER" id="PTHR42718">
    <property type="entry name" value="MAJOR FACILITATOR SUPERFAMILY MULTIDRUG TRANSPORTER MFSC"/>
    <property type="match status" value="1"/>
</dbReference>
<feature type="transmembrane region" description="Helical" evidence="5">
    <location>
        <begin position="226"/>
        <end position="246"/>
    </location>
</feature>
<dbReference type="AlphaFoldDB" id="A0AA38VF78"/>
<comment type="caution">
    <text evidence="7">The sequence shown here is derived from an EMBL/GenBank/DDBJ whole genome shotgun (WGS) entry which is preliminary data.</text>
</comment>
<dbReference type="PANTHER" id="PTHR42718:SF27">
    <property type="entry name" value="TRANSPORTER, PUTATIVE-RELATED"/>
    <property type="match status" value="1"/>
</dbReference>
<dbReference type="Pfam" id="PF07690">
    <property type="entry name" value="MFS_1"/>
    <property type="match status" value="1"/>
</dbReference>
<dbReference type="PROSITE" id="PS50850">
    <property type="entry name" value="MFS"/>
    <property type="match status" value="1"/>
</dbReference>
<dbReference type="Gene3D" id="1.20.1250.20">
    <property type="entry name" value="MFS general substrate transporter like domains"/>
    <property type="match status" value="2"/>
</dbReference>